<dbReference type="SUPFAM" id="SSF47565">
    <property type="entry name" value="Insect pheromone/odorant-binding proteins"/>
    <property type="match status" value="1"/>
</dbReference>
<dbReference type="EnsemblMetazoa" id="XM_050656443.1">
    <property type="protein sequence ID" value="XP_050512400.1"/>
    <property type="gene ID" value="LOC114330100"/>
</dbReference>
<accession>A0ABM5KQD6</accession>
<protein>
    <submittedName>
        <fullName evidence="2">Uncharacterized protein</fullName>
    </submittedName>
</protein>
<dbReference type="GeneID" id="114330100"/>
<feature type="signal peptide" evidence="1">
    <location>
        <begin position="1"/>
        <end position="23"/>
    </location>
</feature>
<evidence type="ECO:0000256" key="1">
    <source>
        <dbReference type="SAM" id="SignalP"/>
    </source>
</evidence>
<evidence type="ECO:0000313" key="2">
    <source>
        <dbReference type="EnsemblMetazoa" id="XP_050512400.1"/>
    </source>
</evidence>
<keyword evidence="1" id="KW-0732">Signal</keyword>
<dbReference type="Pfam" id="PF01395">
    <property type="entry name" value="PBP_GOBP"/>
    <property type="match status" value="1"/>
</dbReference>
<keyword evidence="3" id="KW-1185">Reference proteome</keyword>
<name>A0ABM5KQD6_DIAVI</name>
<dbReference type="RefSeq" id="XP_050512400.1">
    <property type="nucleotide sequence ID" value="XM_050656443.1"/>
</dbReference>
<dbReference type="Proteomes" id="UP001652700">
    <property type="component" value="Unplaced"/>
</dbReference>
<sequence length="152" mass="17348">MNIKILLSLFFSPFCVVSPGINADQVDPRWLKNEDFHKFHEQCNREYGVEGKDPQSIPKDVADGIKLCYSKKVGLVTKDNYINRDVIQEMKDVEKDNLELAENIDKCVTDEKLTNETITQKIKCLAEAYLTHGLAYKVTQILAIRLLPSTTE</sequence>
<proteinExistence type="predicted"/>
<evidence type="ECO:0000313" key="3">
    <source>
        <dbReference type="Proteomes" id="UP001652700"/>
    </source>
</evidence>
<feature type="chain" id="PRO_5045028512" evidence="1">
    <location>
        <begin position="24"/>
        <end position="152"/>
    </location>
</feature>
<dbReference type="Gene3D" id="1.10.238.20">
    <property type="entry name" value="Pheromone/general odorant binding protein domain"/>
    <property type="match status" value="1"/>
</dbReference>
<dbReference type="RefSeq" id="XP_050512399.1">
    <property type="nucleotide sequence ID" value="XM_050656442.1"/>
</dbReference>
<organism evidence="2 3">
    <name type="scientific">Diabrotica virgifera virgifera</name>
    <name type="common">western corn rootworm</name>
    <dbReference type="NCBI Taxonomy" id="50390"/>
    <lineage>
        <taxon>Eukaryota</taxon>
        <taxon>Metazoa</taxon>
        <taxon>Ecdysozoa</taxon>
        <taxon>Arthropoda</taxon>
        <taxon>Hexapoda</taxon>
        <taxon>Insecta</taxon>
        <taxon>Pterygota</taxon>
        <taxon>Neoptera</taxon>
        <taxon>Endopterygota</taxon>
        <taxon>Coleoptera</taxon>
        <taxon>Polyphaga</taxon>
        <taxon>Cucujiformia</taxon>
        <taxon>Chrysomeloidea</taxon>
        <taxon>Chrysomelidae</taxon>
        <taxon>Galerucinae</taxon>
        <taxon>Diabroticina</taxon>
        <taxon>Diabroticites</taxon>
        <taxon>Diabrotica</taxon>
    </lineage>
</organism>
<dbReference type="EnsemblMetazoa" id="XM_050656442.1">
    <property type="protein sequence ID" value="XP_050512399.1"/>
    <property type="gene ID" value="LOC114330100"/>
</dbReference>
<dbReference type="InterPro" id="IPR006170">
    <property type="entry name" value="PBP/GOBP"/>
</dbReference>
<dbReference type="InterPro" id="IPR036728">
    <property type="entry name" value="PBP_GOBP_sf"/>
</dbReference>
<reference evidence="2" key="1">
    <citation type="submission" date="2025-05" db="UniProtKB">
        <authorList>
            <consortium name="EnsemblMetazoa"/>
        </authorList>
    </citation>
    <scope>IDENTIFICATION</scope>
</reference>